<dbReference type="OrthoDB" id="7343000at2"/>
<dbReference type="PANTHER" id="PTHR39189">
    <property type="entry name" value="UPF0173 METAL-DEPENDENT HYDROLASE YTKL"/>
    <property type="match status" value="1"/>
</dbReference>
<keyword evidence="1" id="KW-0732">Signal</keyword>
<sequence length="276" mass="30045">MRAFLVLFFYFLSAATWALPSMAQDRQPSHCIAIADAMPGAQFIHKAAFNDPVAQDSIRIRYINHAAFLLLTEGGVSAVTDFTGFIGPAPFLPDIVTMNHAHESHWTPFPDPAIPHALEGWGDGVTGAEYHLTVGDLLVRNVPTDIRRGSGIELNGNSIFVFEAAGLCVGHLGHLHHEPDDAQYAALGRLDVVMAAVDGGRTLDLPSMKRVLTRLKASIVIPMHWFGTGTLNQFLFDMSDSYVIQDEGAHALEVSIASLPDRPTVIVLQPKYLSLP</sequence>
<evidence type="ECO:0000313" key="3">
    <source>
        <dbReference type="Proteomes" id="UP000184211"/>
    </source>
</evidence>
<dbReference type="RefSeq" id="WP_072793961.1">
    <property type="nucleotide sequence ID" value="NZ_FQWM01000008.1"/>
</dbReference>
<organism evidence="2 3">
    <name type="scientific">Cognatishimia maritima</name>
    <dbReference type="NCBI Taxonomy" id="870908"/>
    <lineage>
        <taxon>Bacteria</taxon>
        <taxon>Pseudomonadati</taxon>
        <taxon>Pseudomonadota</taxon>
        <taxon>Alphaproteobacteria</taxon>
        <taxon>Rhodobacterales</taxon>
        <taxon>Paracoccaceae</taxon>
        <taxon>Cognatishimia</taxon>
    </lineage>
</organism>
<proteinExistence type="predicted"/>
<dbReference type="Pfam" id="PF13483">
    <property type="entry name" value="Lactamase_B_3"/>
    <property type="match status" value="1"/>
</dbReference>
<accession>A0A1M5VDH6</accession>
<name>A0A1M5VDH6_9RHOB</name>
<dbReference type="SUPFAM" id="SSF56281">
    <property type="entry name" value="Metallo-hydrolase/oxidoreductase"/>
    <property type="match status" value="1"/>
</dbReference>
<protein>
    <submittedName>
        <fullName evidence="2">L-ascorbate metabolism protein UlaG, beta-lactamase superfamily</fullName>
    </submittedName>
</protein>
<dbReference type="STRING" id="870908.SAMN04488044_3128"/>
<feature type="chain" id="PRO_5012657798" evidence="1">
    <location>
        <begin position="24"/>
        <end position="276"/>
    </location>
</feature>
<feature type="signal peptide" evidence="1">
    <location>
        <begin position="1"/>
        <end position="23"/>
    </location>
</feature>
<dbReference type="Proteomes" id="UP000184211">
    <property type="component" value="Unassembled WGS sequence"/>
</dbReference>
<dbReference type="InterPro" id="IPR036866">
    <property type="entry name" value="RibonucZ/Hydroxyglut_hydro"/>
</dbReference>
<gene>
    <name evidence="2" type="ORF">SAMN04488044_3128</name>
</gene>
<dbReference type="AlphaFoldDB" id="A0A1M5VDH6"/>
<dbReference type="EMBL" id="FQWM01000008">
    <property type="protein sequence ID" value="SHH73297.1"/>
    <property type="molecule type" value="Genomic_DNA"/>
</dbReference>
<dbReference type="Gene3D" id="3.60.15.10">
    <property type="entry name" value="Ribonuclease Z/Hydroxyacylglutathione hydrolase-like"/>
    <property type="match status" value="1"/>
</dbReference>
<evidence type="ECO:0000313" key="2">
    <source>
        <dbReference type="EMBL" id="SHH73297.1"/>
    </source>
</evidence>
<reference evidence="3" key="1">
    <citation type="submission" date="2016-11" db="EMBL/GenBank/DDBJ databases">
        <authorList>
            <person name="Varghese N."/>
            <person name="Submissions S."/>
        </authorList>
    </citation>
    <scope>NUCLEOTIDE SEQUENCE [LARGE SCALE GENOMIC DNA]</scope>
    <source>
        <strain evidence="3">DSM 28223</strain>
    </source>
</reference>
<keyword evidence="3" id="KW-1185">Reference proteome</keyword>
<dbReference type="PANTHER" id="PTHR39189:SF1">
    <property type="entry name" value="UPF0173 METAL-DEPENDENT HYDROLASE YTKL"/>
    <property type="match status" value="1"/>
</dbReference>
<evidence type="ECO:0000256" key="1">
    <source>
        <dbReference type="SAM" id="SignalP"/>
    </source>
</evidence>